<feature type="transmembrane region" description="Helical" evidence="1">
    <location>
        <begin position="6"/>
        <end position="23"/>
    </location>
</feature>
<comment type="caution">
    <text evidence="2">The sequence shown here is derived from an EMBL/GenBank/DDBJ whole genome shotgun (WGS) entry which is preliminary data.</text>
</comment>
<name>A0A198UH78_MORCA</name>
<accession>A0A198UH78</accession>
<dbReference type="Proteomes" id="UP000078228">
    <property type="component" value="Unassembled WGS sequence"/>
</dbReference>
<keyword evidence="1" id="KW-1133">Transmembrane helix</keyword>
<evidence type="ECO:0000313" key="3">
    <source>
        <dbReference type="Proteomes" id="UP000078228"/>
    </source>
</evidence>
<proteinExistence type="predicted"/>
<gene>
    <name evidence="2" type="ORF">AO384_1934</name>
</gene>
<sequence length="44" mass="5148">MVCCIYVLYHAIYMLFYSLYICAKNITLVSNVYIHNHMLVACSI</sequence>
<protein>
    <submittedName>
        <fullName evidence="2">Uncharacterized protein</fullName>
    </submittedName>
</protein>
<dbReference type="EMBL" id="LXHC01000028">
    <property type="protein sequence ID" value="OAU94577.1"/>
    <property type="molecule type" value="Genomic_DNA"/>
</dbReference>
<evidence type="ECO:0000313" key="2">
    <source>
        <dbReference type="EMBL" id="OAU94577.1"/>
    </source>
</evidence>
<evidence type="ECO:0000256" key="1">
    <source>
        <dbReference type="SAM" id="Phobius"/>
    </source>
</evidence>
<dbReference type="AlphaFoldDB" id="A0A198UH78"/>
<keyword evidence="3" id="KW-1185">Reference proteome</keyword>
<keyword evidence="1" id="KW-0812">Transmembrane</keyword>
<keyword evidence="1" id="KW-0472">Membrane</keyword>
<reference evidence="2 3" key="1">
    <citation type="journal article" date="2016" name="Genome Biol. Evol.">
        <title>Comparative Genomic Analyses of the Moraxella catarrhalis Serosensitive and Seroresistant Lineages Demonstrate Their Independent Evolution.</title>
        <authorList>
            <person name="Earl J.P."/>
            <person name="de Vries S.P."/>
            <person name="Ahmed A."/>
            <person name="Powell E."/>
            <person name="Schultz M.P."/>
            <person name="Hermans P.W."/>
            <person name="Hill D.J."/>
            <person name="Zhou Z."/>
            <person name="Constantinidou C.I."/>
            <person name="Hu F.Z."/>
            <person name="Bootsma H.J."/>
            <person name="Ehrlich G.D."/>
        </authorList>
    </citation>
    <scope>NUCLEOTIDE SEQUENCE [LARGE SCALE GENOMIC DNA]</scope>
    <source>
        <strain evidence="2 3">Z7542</strain>
    </source>
</reference>
<organism evidence="2 3">
    <name type="scientific">Moraxella catarrhalis</name>
    <name type="common">Branhamella catarrhalis</name>
    <dbReference type="NCBI Taxonomy" id="480"/>
    <lineage>
        <taxon>Bacteria</taxon>
        <taxon>Pseudomonadati</taxon>
        <taxon>Pseudomonadota</taxon>
        <taxon>Gammaproteobacteria</taxon>
        <taxon>Moraxellales</taxon>
        <taxon>Moraxellaceae</taxon>
        <taxon>Moraxella</taxon>
    </lineage>
</organism>